<dbReference type="InterPro" id="IPR012334">
    <property type="entry name" value="Pectin_lyas_fold"/>
</dbReference>
<accession>A0A0F9TST3</accession>
<evidence type="ECO:0008006" key="2">
    <source>
        <dbReference type="Google" id="ProtNLM"/>
    </source>
</evidence>
<organism evidence="1">
    <name type="scientific">marine sediment metagenome</name>
    <dbReference type="NCBI Taxonomy" id="412755"/>
    <lineage>
        <taxon>unclassified sequences</taxon>
        <taxon>metagenomes</taxon>
        <taxon>ecological metagenomes</taxon>
    </lineage>
</organism>
<dbReference type="InterPro" id="IPR011050">
    <property type="entry name" value="Pectin_lyase_fold/virulence"/>
</dbReference>
<dbReference type="Gene3D" id="2.160.20.10">
    <property type="entry name" value="Single-stranded right-handed beta-helix, Pectin lyase-like"/>
    <property type="match status" value="1"/>
</dbReference>
<sequence>MEDIQKEIDRVSKAGGGTILLPAGEYHFKKLKSKVNLVGVEDKPNEKKP</sequence>
<reference evidence="1" key="1">
    <citation type="journal article" date="2015" name="Nature">
        <title>Complex archaea that bridge the gap between prokaryotes and eukaryotes.</title>
        <authorList>
            <person name="Spang A."/>
            <person name="Saw J.H."/>
            <person name="Jorgensen S.L."/>
            <person name="Zaremba-Niedzwiedzka K."/>
            <person name="Martijn J."/>
            <person name="Lind A.E."/>
            <person name="van Eijk R."/>
            <person name="Schleper C."/>
            <person name="Guy L."/>
            <person name="Ettema T.J."/>
        </authorList>
    </citation>
    <scope>NUCLEOTIDE SEQUENCE</scope>
</reference>
<comment type="caution">
    <text evidence="1">The sequence shown here is derived from an EMBL/GenBank/DDBJ whole genome shotgun (WGS) entry which is preliminary data.</text>
</comment>
<dbReference type="EMBL" id="LAZR01001030">
    <property type="protein sequence ID" value="KKN52186.1"/>
    <property type="molecule type" value="Genomic_DNA"/>
</dbReference>
<evidence type="ECO:0000313" key="1">
    <source>
        <dbReference type="EMBL" id="KKN52186.1"/>
    </source>
</evidence>
<dbReference type="SUPFAM" id="SSF51126">
    <property type="entry name" value="Pectin lyase-like"/>
    <property type="match status" value="1"/>
</dbReference>
<proteinExistence type="predicted"/>
<dbReference type="AlphaFoldDB" id="A0A0F9TST3"/>
<name>A0A0F9TST3_9ZZZZ</name>
<gene>
    <name evidence="1" type="ORF">LCGC14_0615360</name>
</gene>
<protein>
    <recommendedName>
        <fullName evidence="2">Pectate lyase superfamily protein domain-containing protein</fullName>
    </recommendedName>
</protein>